<sequence length="194" mass="21543">MNKELWQRFEGWLSEHAPADAAWLLPPATAAEIDHLEEALGFPLHPDLKDLLKLHNGTSSRSGGAQPGAFLFGYSPLATEGIIAAHRNVLAVLEGAREEDEEDLVLGIMVHPRWVPFAEDICGDIVFLDHREQHEGQIGLLSYGSPQYEPLWPSMDVMWEQVYASTEGGTPLRPVDMQPSVEDGRILRWSVVLG</sequence>
<organism evidence="2 3">
    <name type="scientific">Streptantibioticus ferralitis</name>
    <dbReference type="NCBI Taxonomy" id="236510"/>
    <lineage>
        <taxon>Bacteria</taxon>
        <taxon>Bacillati</taxon>
        <taxon>Actinomycetota</taxon>
        <taxon>Actinomycetes</taxon>
        <taxon>Kitasatosporales</taxon>
        <taxon>Streptomycetaceae</taxon>
        <taxon>Streptantibioticus</taxon>
    </lineage>
</organism>
<dbReference type="InterPro" id="IPR037883">
    <property type="entry name" value="Knr4/Smi1-like_sf"/>
</dbReference>
<name>A0ABT5Z5J2_9ACTN</name>
<dbReference type="Pfam" id="PF09346">
    <property type="entry name" value="SMI1_KNR4"/>
    <property type="match status" value="1"/>
</dbReference>
<dbReference type="SUPFAM" id="SSF160631">
    <property type="entry name" value="SMI1/KNR4-like"/>
    <property type="match status" value="1"/>
</dbReference>
<comment type="caution">
    <text evidence="2">The sequence shown here is derived from an EMBL/GenBank/DDBJ whole genome shotgun (WGS) entry which is preliminary data.</text>
</comment>
<gene>
    <name evidence="2" type="ORF">P2L57_26335</name>
</gene>
<reference evidence="2 3" key="1">
    <citation type="submission" date="2023-03" db="EMBL/GenBank/DDBJ databases">
        <title>Draft genome sequence of type strain Streptomyces ferralitis JCM 14344.</title>
        <authorList>
            <person name="Klaysubun C."/>
            <person name="Duangmal K."/>
        </authorList>
    </citation>
    <scope>NUCLEOTIDE SEQUENCE [LARGE SCALE GENOMIC DNA]</scope>
    <source>
        <strain evidence="2 3">JCM 14344</strain>
    </source>
</reference>
<evidence type="ECO:0000313" key="2">
    <source>
        <dbReference type="EMBL" id="MDF2259102.1"/>
    </source>
</evidence>
<accession>A0ABT5Z5J2</accession>
<dbReference type="Gene3D" id="3.40.1580.10">
    <property type="entry name" value="SMI1/KNR4-like"/>
    <property type="match status" value="1"/>
</dbReference>
<keyword evidence="3" id="KW-1185">Reference proteome</keyword>
<protein>
    <submittedName>
        <fullName evidence="2">SMI1/KNR4 family protein</fullName>
    </submittedName>
</protein>
<dbReference type="Proteomes" id="UP001220022">
    <property type="component" value="Unassembled WGS sequence"/>
</dbReference>
<feature type="domain" description="Knr4/Smi1-like" evidence="1">
    <location>
        <begin position="27"/>
        <end position="165"/>
    </location>
</feature>
<evidence type="ECO:0000313" key="3">
    <source>
        <dbReference type="Proteomes" id="UP001220022"/>
    </source>
</evidence>
<evidence type="ECO:0000259" key="1">
    <source>
        <dbReference type="SMART" id="SM00860"/>
    </source>
</evidence>
<dbReference type="RefSeq" id="WP_275818567.1">
    <property type="nucleotide sequence ID" value="NZ_BAAANM010000010.1"/>
</dbReference>
<dbReference type="InterPro" id="IPR018958">
    <property type="entry name" value="Knr4/Smi1-like_dom"/>
</dbReference>
<dbReference type="EMBL" id="JARHTQ010000020">
    <property type="protein sequence ID" value="MDF2259102.1"/>
    <property type="molecule type" value="Genomic_DNA"/>
</dbReference>
<proteinExistence type="predicted"/>
<dbReference type="SMART" id="SM00860">
    <property type="entry name" value="SMI1_KNR4"/>
    <property type="match status" value="1"/>
</dbReference>